<evidence type="ECO:0000256" key="7">
    <source>
        <dbReference type="ARBA" id="ARBA00023010"/>
    </source>
</evidence>
<comment type="similarity">
    <text evidence="9">Belongs to the TatA/E family.</text>
</comment>
<proteinExistence type="inferred from homology"/>
<dbReference type="Pfam" id="PF02416">
    <property type="entry name" value="TatA_B_E"/>
    <property type="match status" value="1"/>
</dbReference>
<keyword evidence="4 9" id="KW-0812">Transmembrane</keyword>
<feature type="region of interest" description="Disordered" evidence="10">
    <location>
        <begin position="59"/>
        <end position="78"/>
    </location>
</feature>
<dbReference type="HAMAP" id="MF_00236">
    <property type="entry name" value="TatA_E"/>
    <property type="match status" value="1"/>
</dbReference>
<keyword evidence="5 9" id="KW-0653">Protein transport</keyword>
<dbReference type="NCBIfam" id="TIGR01411">
    <property type="entry name" value="tatAE"/>
    <property type="match status" value="1"/>
</dbReference>
<gene>
    <name evidence="9" type="primary">tatA</name>
    <name evidence="11" type="ORF">GPEL0_01f4395</name>
</gene>
<keyword evidence="6 9" id="KW-1133">Transmembrane helix</keyword>
<evidence type="ECO:0000256" key="6">
    <source>
        <dbReference type="ARBA" id="ARBA00022989"/>
    </source>
</evidence>
<dbReference type="PANTHER" id="PTHR42982">
    <property type="entry name" value="SEC-INDEPENDENT PROTEIN TRANSLOCASE PROTEIN TATA"/>
    <property type="match status" value="1"/>
</dbReference>
<dbReference type="InterPro" id="IPR003369">
    <property type="entry name" value="TatA/B/E"/>
</dbReference>
<evidence type="ECO:0000256" key="8">
    <source>
        <dbReference type="ARBA" id="ARBA00023136"/>
    </source>
</evidence>
<protein>
    <recommendedName>
        <fullName evidence="9">Sec-independent protein translocase protein TatA</fullName>
    </recommendedName>
</protein>
<evidence type="ECO:0000256" key="5">
    <source>
        <dbReference type="ARBA" id="ARBA00022927"/>
    </source>
</evidence>
<keyword evidence="11" id="KW-0645">Protease</keyword>
<sequence>MPYCSIFSYLKGRKPMFGFGMPELIIILVIVLVVFGAGRLPEIGGALGKSIRNFKKASSGKEEIEIKAGRPEDDKKPN</sequence>
<evidence type="ECO:0000256" key="1">
    <source>
        <dbReference type="ARBA" id="ARBA00004162"/>
    </source>
</evidence>
<reference evidence="12" key="2">
    <citation type="submission" date="2017-05" db="EMBL/GenBank/DDBJ databases">
        <title>Draft genome sequence of Geobacter pelophilus, a iron(III)-reducing bacteria.</title>
        <authorList>
            <person name="Aoyagi T."/>
            <person name="Koike H."/>
            <person name="Morita T."/>
            <person name="Sato Y."/>
            <person name="Habe H."/>
            <person name="Hori T."/>
        </authorList>
    </citation>
    <scope>NUCLEOTIDE SEQUENCE [LARGE SCALE GENOMIC DNA]</scope>
    <source>
        <strain evidence="12">Drf2</strain>
    </source>
</reference>
<dbReference type="Gene3D" id="1.20.5.3310">
    <property type="match status" value="1"/>
</dbReference>
<keyword evidence="2 9" id="KW-0813">Transport</keyword>
<feature type="transmembrane region" description="Helical" evidence="9">
    <location>
        <begin position="20"/>
        <end position="40"/>
    </location>
</feature>
<evidence type="ECO:0000256" key="2">
    <source>
        <dbReference type="ARBA" id="ARBA00022448"/>
    </source>
</evidence>
<keyword evidence="11" id="KW-0378">Hydrolase</keyword>
<comment type="subcellular location">
    <subcellularLocation>
        <location evidence="1 9">Cell membrane</location>
        <topology evidence="1 9">Single-pass membrane protein</topology>
    </subcellularLocation>
</comment>
<accession>A0ABQ0MM65</accession>
<evidence type="ECO:0000256" key="3">
    <source>
        <dbReference type="ARBA" id="ARBA00022475"/>
    </source>
</evidence>
<reference evidence="11 12" key="1">
    <citation type="submission" date="2017-04" db="EMBL/GenBank/DDBJ databases">
        <authorList>
            <consortium name="Geobacter pelophilus Genome Sequencing"/>
            <person name="Aoyagi T."/>
            <person name="Koike H."/>
            <person name="Hori T."/>
        </authorList>
    </citation>
    <scope>NUCLEOTIDE SEQUENCE [LARGE SCALE GENOMIC DNA]</scope>
    <source>
        <strain evidence="11 12">Drf2</strain>
    </source>
</reference>
<evidence type="ECO:0000256" key="9">
    <source>
        <dbReference type="HAMAP-Rule" id="MF_00236"/>
    </source>
</evidence>
<keyword evidence="3 9" id="KW-1003">Cell membrane</keyword>
<organism evidence="11 12">
    <name type="scientific">Geoanaerobacter pelophilus</name>
    <dbReference type="NCBI Taxonomy" id="60036"/>
    <lineage>
        <taxon>Bacteria</taxon>
        <taxon>Pseudomonadati</taxon>
        <taxon>Thermodesulfobacteriota</taxon>
        <taxon>Desulfuromonadia</taxon>
        <taxon>Geobacterales</taxon>
        <taxon>Geobacteraceae</taxon>
        <taxon>Geoanaerobacter</taxon>
    </lineage>
</organism>
<keyword evidence="7 9" id="KW-0811">Translocation</keyword>
<dbReference type="GO" id="GO:0008233">
    <property type="term" value="F:peptidase activity"/>
    <property type="evidence" value="ECO:0007669"/>
    <property type="project" value="UniProtKB-KW"/>
</dbReference>
<name>A0ABQ0MM65_9BACT</name>
<dbReference type="PRINTS" id="PR01506">
    <property type="entry name" value="TATBPROTEIN"/>
</dbReference>
<dbReference type="Proteomes" id="UP000194153">
    <property type="component" value="Unassembled WGS sequence"/>
</dbReference>
<keyword evidence="8 9" id="KW-0472">Membrane</keyword>
<dbReference type="GO" id="GO:0006508">
    <property type="term" value="P:proteolysis"/>
    <property type="evidence" value="ECO:0007669"/>
    <property type="project" value="UniProtKB-KW"/>
</dbReference>
<evidence type="ECO:0000313" key="12">
    <source>
        <dbReference type="Proteomes" id="UP000194153"/>
    </source>
</evidence>
<evidence type="ECO:0000256" key="4">
    <source>
        <dbReference type="ARBA" id="ARBA00022692"/>
    </source>
</evidence>
<comment type="caution">
    <text evidence="11">The sequence shown here is derived from an EMBL/GenBank/DDBJ whole genome shotgun (WGS) entry which is preliminary data.</text>
</comment>
<keyword evidence="12" id="KW-1185">Reference proteome</keyword>
<dbReference type="PANTHER" id="PTHR42982:SF1">
    <property type="entry name" value="SEC-INDEPENDENT PROTEIN TRANSLOCASE PROTEIN TATA"/>
    <property type="match status" value="1"/>
</dbReference>
<evidence type="ECO:0000256" key="10">
    <source>
        <dbReference type="SAM" id="MobiDB-lite"/>
    </source>
</evidence>
<dbReference type="InterPro" id="IPR006312">
    <property type="entry name" value="TatA/E"/>
</dbReference>
<dbReference type="EMBL" id="BDQG01000001">
    <property type="protein sequence ID" value="GAW68177.1"/>
    <property type="molecule type" value="Genomic_DNA"/>
</dbReference>
<comment type="subunit">
    <text evidence="9">Forms a complex with TatC.</text>
</comment>
<evidence type="ECO:0000313" key="11">
    <source>
        <dbReference type="EMBL" id="GAW68177.1"/>
    </source>
</evidence>
<comment type="function">
    <text evidence="9">Part of the twin-arginine translocation (Tat) system that transports large folded proteins containing a characteristic twin-arginine motif in their signal peptide across membranes. TatA could form the protein-conducting channel of the Tat system.</text>
</comment>